<dbReference type="Proteomes" id="UP000799766">
    <property type="component" value="Unassembled WGS sequence"/>
</dbReference>
<dbReference type="Gene3D" id="3.10.590.10">
    <property type="entry name" value="ph1033 like domains"/>
    <property type="match status" value="1"/>
</dbReference>
<name>A0A6A6NS75_9PEZI</name>
<evidence type="ECO:0000256" key="5">
    <source>
        <dbReference type="SAM" id="MobiDB-lite"/>
    </source>
</evidence>
<feature type="compositionally biased region" description="Basic and acidic residues" evidence="5">
    <location>
        <begin position="24"/>
        <end position="33"/>
    </location>
</feature>
<evidence type="ECO:0000256" key="4">
    <source>
        <dbReference type="ARBA" id="ARBA00023242"/>
    </source>
</evidence>
<feature type="compositionally biased region" description="Basic and acidic residues" evidence="5">
    <location>
        <begin position="295"/>
        <end position="304"/>
    </location>
</feature>
<dbReference type="GO" id="GO:0005634">
    <property type="term" value="C:nucleus"/>
    <property type="evidence" value="ECO:0007669"/>
    <property type="project" value="UniProtKB-SubCell"/>
</dbReference>
<evidence type="ECO:0000256" key="3">
    <source>
        <dbReference type="ARBA" id="ARBA00022553"/>
    </source>
</evidence>
<dbReference type="InterPro" id="IPR002740">
    <property type="entry name" value="EVE_domain"/>
</dbReference>
<dbReference type="PANTHER" id="PTHR14087">
    <property type="entry name" value="THYMOCYTE NUCLEAR PROTEIN 1"/>
    <property type="match status" value="1"/>
</dbReference>
<evidence type="ECO:0000313" key="8">
    <source>
        <dbReference type="Proteomes" id="UP000799766"/>
    </source>
</evidence>
<feature type="compositionally biased region" description="Polar residues" evidence="5">
    <location>
        <begin position="11"/>
        <end position="23"/>
    </location>
</feature>
<feature type="compositionally biased region" description="Polar residues" evidence="5">
    <location>
        <begin position="328"/>
        <end position="341"/>
    </location>
</feature>
<reference evidence="7" key="1">
    <citation type="journal article" date="2020" name="Stud. Mycol.">
        <title>101 Dothideomycetes genomes: a test case for predicting lifestyles and emergence of pathogens.</title>
        <authorList>
            <person name="Haridas S."/>
            <person name="Albert R."/>
            <person name="Binder M."/>
            <person name="Bloem J."/>
            <person name="Labutti K."/>
            <person name="Salamov A."/>
            <person name="Andreopoulos B."/>
            <person name="Baker S."/>
            <person name="Barry K."/>
            <person name="Bills G."/>
            <person name="Bluhm B."/>
            <person name="Cannon C."/>
            <person name="Castanera R."/>
            <person name="Culley D."/>
            <person name="Daum C."/>
            <person name="Ezra D."/>
            <person name="Gonzalez J."/>
            <person name="Henrissat B."/>
            <person name="Kuo A."/>
            <person name="Liang C."/>
            <person name="Lipzen A."/>
            <person name="Lutzoni F."/>
            <person name="Magnuson J."/>
            <person name="Mondo S."/>
            <person name="Nolan M."/>
            <person name="Ohm R."/>
            <person name="Pangilinan J."/>
            <person name="Park H.-J."/>
            <person name="Ramirez L."/>
            <person name="Alfaro M."/>
            <person name="Sun H."/>
            <person name="Tritt A."/>
            <person name="Yoshinaga Y."/>
            <person name="Zwiers L.-H."/>
            <person name="Turgeon B."/>
            <person name="Goodwin S."/>
            <person name="Spatafora J."/>
            <person name="Crous P."/>
            <person name="Grigoriev I."/>
        </authorList>
    </citation>
    <scope>NUCLEOTIDE SEQUENCE</scope>
    <source>
        <strain evidence="7">ATCC 16933</strain>
    </source>
</reference>
<feature type="compositionally biased region" description="Basic and acidic residues" evidence="5">
    <location>
        <begin position="45"/>
        <end position="62"/>
    </location>
</feature>
<evidence type="ECO:0000313" key="7">
    <source>
        <dbReference type="EMBL" id="KAF2454304.1"/>
    </source>
</evidence>
<proteinExistence type="predicted"/>
<keyword evidence="3" id="KW-0597">Phosphoprotein</keyword>
<feature type="compositionally biased region" description="Low complexity" evidence="5">
    <location>
        <begin position="100"/>
        <end position="111"/>
    </location>
</feature>
<gene>
    <name evidence="7" type="ORF">BDY21DRAFT_366392</name>
</gene>
<feature type="region of interest" description="Disordered" evidence="5">
    <location>
        <begin position="291"/>
        <end position="341"/>
    </location>
</feature>
<dbReference type="InterPro" id="IPR047197">
    <property type="entry name" value="THYN1-like_EVE"/>
</dbReference>
<evidence type="ECO:0000259" key="6">
    <source>
        <dbReference type="Pfam" id="PF01878"/>
    </source>
</evidence>
<dbReference type="CDD" id="cd21133">
    <property type="entry name" value="EVE"/>
    <property type="match status" value="1"/>
</dbReference>
<dbReference type="OrthoDB" id="41445at2759"/>
<evidence type="ECO:0000256" key="1">
    <source>
        <dbReference type="ARBA" id="ARBA00004123"/>
    </source>
</evidence>
<sequence length="341" mass="37952">MPHKYKPNPASRPTSAKMASSDSESLKPPKPKFEATAASSRPKRGMPDPVEHKYSKKPKTESKAPSNFTPKPAPKRRERGSSSVAFKKEVEEIPTPTNLPSPRRAARSSRAGAKEKNTKGYTVSPPHRYWLMKAEPEPRTEKGVPVNFSIDDLQAATRPEPWDGVRNFVARNNILAMEKGDLVFFYHSNCKVPGIVGTMEIVEKASADETAFDSTSPYYDAKSTRENPRWFAVGVKFRSKLANIITLTDLKRFAKPGGVLEHMQLLKQSRLSVSQVTKAEWDFIRRLEDDEDDATPAKEKKPATGEEANSVAKAKPTKAMIMGRAEMLSNSEKVNEPTPND</sequence>
<protein>
    <recommendedName>
        <fullName evidence="2">Thymocyte nuclear protein 1</fullName>
    </recommendedName>
</protein>
<dbReference type="Pfam" id="PF01878">
    <property type="entry name" value="EVE"/>
    <property type="match status" value="1"/>
</dbReference>
<feature type="domain" description="EVE" evidence="6">
    <location>
        <begin position="128"/>
        <end position="286"/>
    </location>
</feature>
<dbReference type="AlphaFoldDB" id="A0A6A6NS75"/>
<organism evidence="7 8">
    <name type="scientific">Lineolata rhizophorae</name>
    <dbReference type="NCBI Taxonomy" id="578093"/>
    <lineage>
        <taxon>Eukaryota</taxon>
        <taxon>Fungi</taxon>
        <taxon>Dikarya</taxon>
        <taxon>Ascomycota</taxon>
        <taxon>Pezizomycotina</taxon>
        <taxon>Dothideomycetes</taxon>
        <taxon>Dothideomycetes incertae sedis</taxon>
        <taxon>Lineolatales</taxon>
        <taxon>Lineolataceae</taxon>
        <taxon>Lineolata</taxon>
    </lineage>
</organism>
<dbReference type="PANTHER" id="PTHR14087:SF7">
    <property type="entry name" value="THYMOCYTE NUCLEAR PROTEIN 1"/>
    <property type="match status" value="1"/>
</dbReference>
<feature type="region of interest" description="Disordered" evidence="5">
    <location>
        <begin position="1"/>
        <end position="124"/>
    </location>
</feature>
<dbReference type="InterPro" id="IPR015947">
    <property type="entry name" value="PUA-like_sf"/>
</dbReference>
<dbReference type="EMBL" id="MU001692">
    <property type="protein sequence ID" value="KAF2454304.1"/>
    <property type="molecule type" value="Genomic_DNA"/>
</dbReference>
<dbReference type="FunFam" id="3.10.590.10:FF:000003">
    <property type="entry name" value="Thymocyte nuclear protein 1"/>
    <property type="match status" value="1"/>
</dbReference>
<evidence type="ECO:0000256" key="2">
    <source>
        <dbReference type="ARBA" id="ARBA00014654"/>
    </source>
</evidence>
<dbReference type="InterPro" id="IPR052181">
    <property type="entry name" value="5hmC_binding"/>
</dbReference>
<accession>A0A6A6NS75</accession>
<keyword evidence="8" id="KW-1185">Reference proteome</keyword>
<comment type="subcellular location">
    <subcellularLocation>
        <location evidence="1">Nucleus</location>
    </subcellularLocation>
</comment>
<dbReference type="SUPFAM" id="SSF88697">
    <property type="entry name" value="PUA domain-like"/>
    <property type="match status" value="1"/>
</dbReference>
<keyword evidence="4" id="KW-0539">Nucleus</keyword>